<feature type="domain" description="N-acetyltransferase" evidence="1">
    <location>
        <begin position="1"/>
        <end position="95"/>
    </location>
</feature>
<evidence type="ECO:0000259" key="1">
    <source>
        <dbReference type="PROSITE" id="PS51729"/>
    </source>
</evidence>
<name>A0A0C9QMA4_9CONI</name>
<protein>
    <submittedName>
        <fullName evidence="2">TSA: Wollemia nobilis Ref_Wollemi_Transcript_22832_799 transcribed RNA sequence</fullName>
    </submittedName>
</protein>
<accession>A0A0C9QMA4</accession>
<sequence>MAQEAPKIVWNEASNRFETEDKEAYLEYHLRDGGKIMDIVHTYVPSSKRGMGMAQHLCNAAFRYAQQNSLSIIPTCSYVSETFIPRNPDMKALVKPQLFQSLESSI</sequence>
<evidence type="ECO:0000313" key="2">
    <source>
        <dbReference type="EMBL" id="JAG85775.1"/>
    </source>
</evidence>
<dbReference type="Pfam" id="PF14542">
    <property type="entry name" value="Acetyltransf_CG"/>
    <property type="match status" value="1"/>
</dbReference>
<dbReference type="InterPro" id="IPR016181">
    <property type="entry name" value="Acyl_CoA_acyltransferase"/>
</dbReference>
<proteinExistence type="predicted"/>
<dbReference type="SUPFAM" id="SSF55729">
    <property type="entry name" value="Acyl-CoA N-acyltransferases (Nat)"/>
    <property type="match status" value="1"/>
</dbReference>
<organism evidence="2">
    <name type="scientific">Wollemia nobilis</name>
    <dbReference type="NCBI Taxonomy" id="56998"/>
    <lineage>
        <taxon>Eukaryota</taxon>
        <taxon>Viridiplantae</taxon>
        <taxon>Streptophyta</taxon>
        <taxon>Embryophyta</taxon>
        <taxon>Tracheophyta</taxon>
        <taxon>Spermatophyta</taxon>
        <taxon>Pinopsida</taxon>
        <taxon>Pinidae</taxon>
        <taxon>Conifers II</taxon>
        <taxon>Araucariales</taxon>
        <taxon>Araucariaceae</taxon>
        <taxon>Wollemia</taxon>
    </lineage>
</organism>
<dbReference type="EMBL" id="GCHU01022667">
    <property type="protein sequence ID" value="JAG85775.1"/>
    <property type="molecule type" value="Transcribed_RNA"/>
</dbReference>
<dbReference type="AlphaFoldDB" id="A0A0C9QMA4"/>
<reference evidence="2" key="1">
    <citation type="submission" date="2015-02" db="EMBL/GenBank/DDBJ databases">
        <title>A transcriptome of Wollemia nobilis - a relic of Gondwana.</title>
        <authorList>
            <person name="Chia J.Y."/>
            <person name="Leong Y.S."/>
            <person name="Abdul Karim S."/>
            <person name="Wan Azmi N."/>
            <person name="Hercus R."/>
            <person name="Croft L."/>
        </authorList>
    </citation>
    <scope>NUCLEOTIDE SEQUENCE</scope>
    <source>
        <strain evidence="2">MaeBrown</strain>
        <tissue evidence="2">Leaf</tissue>
    </source>
</reference>
<dbReference type="PROSITE" id="PS51729">
    <property type="entry name" value="GNAT_YJDJ"/>
    <property type="match status" value="1"/>
</dbReference>
<dbReference type="PANTHER" id="PTHR31435:SF9">
    <property type="entry name" value="PROTEIN NATD1"/>
    <property type="match status" value="1"/>
</dbReference>
<dbReference type="Gene3D" id="3.40.630.30">
    <property type="match status" value="1"/>
</dbReference>
<dbReference type="InterPro" id="IPR031165">
    <property type="entry name" value="GNAT_YJDJ"/>
</dbReference>
<dbReference type="FunFam" id="3.40.630.30:FF:000106">
    <property type="entry name" value="Acetyltransferase At1g77540"/>
    <property type="match status" value="1"/>
</dbReference>
<dbReference type="InterPro" id="IPR045057">
    <property type="entry name" value="Gcn5-rel_NAT"/>
</dbReference>
<dbReference type="PANTHER" id="PTHR31435">
    <property type="entry name" value="PROTEIN NATD1"/>
    <property type="match status" value="1"/>
</dbReference>